<comment type="caution">
    <text evidence="3">The sequence shown here is derived from an EMBL/GenBank/DDBJ whole genome shotgun (WGS) entry which is preliminary data.</text>
</comment>
<dbReference type="PANTHER" id="PTHR40448:SF1">
    <property type="entry name" value="TWO-COMPONENT SENSOR HISTIDINE KINASE"/>
    <property type="match status" value="1"/>
</dbReference>
<dbReference type="Gene3D" id="3.30.565.10">
    <property type="entry name" value="Histidine kinase-like ATPase, C-terminal domain"/>
    <property type="match status" value="1"/>
</dbReference>
<dbReference type="InterPro" id="IPR032834">
    <property type="entry name" value="NatK-like_C"/>
</dbReference>
<proteinExistence type="predicted"/>
<feature type="transmembrane region" description="Helical" evidence="1">
    <location>
        <begin position="35"/>
        <end position="53"/>
    </location>
</feature>
<dbReference type="Proteomes" id="UP000611629">
    <property type="component" value="Unassembled WGS sequence"/>
</dbReference>
<feature type="transmembrane region" description="Helical" evidence="1">
    <location>
        <begin position="153"/>
        <end position="175"/>
    </location>
</feature>
<organism evidence="3 4">
    <name type="scientific">Sedimentibacter hydroxybenzoicus DSM 7310</name>
    <dbReference type="NCBI Taxonomy" id="1123245"/>
    <lineage>
        <taxon>Bacteria</taxon>
        <taxon>Bacillati</taxon>
        <taxon>Bacillota</taxon>
        <taxon>Tissierellia</taxon>
        <taxon>Sedimentibacter</taxon>
    </lineage>
</organism>
<reference evidence="3" key="1">
    <citation type="submission" date="2020-07" db="EMBL/GenBank/DDBJ databases">
        <title>Genomic analysis of a strain of Sedimentibacter Hydroxybenzoicus DSM7310.</title>
        <authorList>
            <person name="Ma S."/>
        </authorList>
    </citation>
    <scope>NUCLEOTIDE SEQUENCE</scope>
    <source>
        <strain evidence="3">DSM 7310</strain>
    </source>
</reference>
<gene>
    <name evidence="3" type="ORF">HZF24_12725</name>
</gene>
<feature type="domain" description="Sensor histidine kinase NatK-like C-terminal" evidence="2">
    <location>
        <begin position="322"/>
        <end position="422"/>
    </location>
</feature>
<evidence type="ECO:0000256" key="1">
    <source>
        <dbReference type="SAM" id="Phobius"/>
    </source>
</evidence>
<feature type="transmembrane region" description="Helical" evidence="1">
    <location>
        <begin position="122"/>
        <end position="141"/>
    </location>
</feature>
<feature type="transmembrane region" description="Helical" evidence="1">
    <location>
        <begin position="181"/>
        <end position="201"/>
    </location>
</feature>
<sequence>MSSYEITYVISSIFGTYIIYKMLKLFFDERRTSIKAEAFSYIAYYFINLLIFFTVRKPIVLLIINITLFFCLSLNYRSSLAKKIIFSVLSFIALMLIETLVVALTGYFAIPVFGYSEYDSSLGLVLIRILSMLLVTILTNLKNIKNDIPVPNFYWFSTIFVSVASLYQFISFFTHGSFNNIEMIILIISILGINFAILFLYDTLYLSFSAKTEKILLEQQNNAYAMQLDIMQQSLDSLQTVRHDIKNHMIVLKNLNSAEGYTKFDEYVDKIISSVDGRTLYSNSENVIVDSILNYKLQAVTNMDVELQVDVSVPKKLSISSYDMTIILGNLTDNAITALKKCSGENFLSVKISYCKGSILITVANTYNGEVKEKNGTLLTSKEDEKNHGIGLRNVEEAVNRNNGHMKINYDDKEFKVNIILPLL</sequence>
<protein>
    <submittedName>
        <fullName evidence="3">GHKL domain-containing protein</fullName>
    </submittedName>
</protein>
<keyword evidence="1" id="KW-0812">Transmembrane</keyword>
<dbReference type="SUPFAM" id="SSF55874">
    <property type="entry name" value="ATPase domain of HSP90 chaperone/DNA topoisomerase II/histidine kinase"/>
    <property type="match status" value="1"/>
</dbReference>
<dbReference type="AlphaFoldDB" id="A0A974BKT8"/>
<feature type="transmembrane region" description="Helical" evidence="1">
    <location>
        <begin position="88"/>
        <end position="110"/>
    </location>
</feature>
<accession>A0A974BKT8</accession>
<evidence type="ECO:0000313" key="3">
    <source>
        <dbReference type="EMBL" id="NYB75004.1"/>
    </source>
</evidence>
<dbReference type="GO" id="GO:0042802">
    <property type="term" value="F:identical protein binding"/>
    <property type="evidence" value="ECO:0007669"/>
    <property type="project" value="TreeGrafter"/>
</dbReference>
<evidence type="ECO:0000259" key="2">
    <source>
        <dbReference type="Pfam" id="PF14501"/>
    </source>
</evidence>
<feature type="transmembrane region" description="Helical" evidence="1">
    <location>
        <begin position="59"/>
        <end position="76"/>
    </location>
</feature>
<keyword evidence="4" id="KW-1185">Reference proteome</keyword>
<dbReference type="InterPro" id="IPR036890">
    <property type="entry name" value="HATPase_C_sf"/>
</dbReference>
<feature type="transmembrane region" description="Helical" evidence="1">
    <location>
        <begin position="6"/>
        <end position="23"/>
    </location>
</feature>
<name>A0A974BKT8_SEDHY</name>
<dbReference type="EMBL" id="JACBNQ010000016">
    <property type="protein sequence ID" value="NYB75004.1"/>
    <property type="molecule type" value="Genomic_DNA"/>
</dbReference>
<dbReference type="CDD" id="cd16935">
    <property type="entry name" value="HATPase_AgrC-ComD-like"/>
    <property type="match status" value="1"/>
</dbReference>
<evidence type="ECO:0000313" key="4">
    <source>
        <dbReference type="Proteomes" id="UP000611629"/>
    </source>
</evidence>
<keyword evidence="1" id="KW-1133">Transmembrane helix</keyword>
<dbReference type="Pfam" id="PF14501">
    <property type="entry name" value="HATPase_c_5"/>
    <property type="match status" value="1"/>
</dbReference>
<dbReference type="RefSeq" id="WP_179238711.1">
    <property type="nucleotide sequence ID" value="NZ_JACBNQ010000016.1"/>
</dbReference>
<keyword evidence="1" id="KW-0472">Membrane</keyword>
<dbReference type="PANTHER" id="PTHR40448">
    <property type="entry name" value="TWO-COMPONENT SENSOR HISTIDINE KINASE"/>
    <property type="match status" value="1"/>
</dbReference>